<dbReference type="Gene3D" id="1.20.120.1630">
    <property type="match status" value="1"/>
</dbReference>
<dbReference type="PANTHER" id="PTHR12714:SF9">
    <property type="entry name" value="PROTEIN-S-ISOPRENYLCYSTEINE O-METHYLTRANSFERASE"/>
    <property type="match status" value="1"/>
</dbReference>
<dbReference type="PROSITE" id="PS50244">
    <property type="entry name" value="S5A_REDUCTASE"/>
    <property type="match status" value="1"/>
</dbReference>
<evidence type="ECO:0008006" key="8">
    <source>
        <dbReference type="Google" id="ProtNLM"/>
    </source>
</evidence>
<gene>
    <name evidence="6" type="ORF">NEF87_002093</name>
</gene>
<evidence type="ECO:0000313" key="7">
    <source>
        <dbReference type="Proteomes" id="UP001208689"/>
    </source>
</evidence>
<proteinExistence type="predicted"/>
<organism evidence="6 7">
    <name type="scientific">Candidatus Lokiarchaeum ossiferum</name>
    <dbReference type="NCBI Taxonomy" id="2951803"/>
    <lineage>
        <taxon>Archaea</taxon>
        <taxon>Promethearchaeati</taxon>
        <taxon>Promethearchaeota</taxon>
        <taxon>Promethearchaeia</taxon>
        <taxon>Promethearchaeales</taxon>
        <taxon>Promethearchaeaceae</taxon>
        <taxon>Candidatus Lokiarchaeum</taxon>
    </lineage>
</organism>
<keyword evidence="3 5" id="KW-1133">Transmembrane helix</keyword>
<evidence type="ECO:0000256" key="3">
    <source>
        <dbReference type="ARBA" id="ARBA00022989"/>
    </source>
</evidence>
<dbReference type="PANTHER" id="PTHR12714">
    <property type="entry name" value="PROTEIN-S ISOPRENYLCYSTEINE O-METHYLTRANSFERASE"/>
    <property type="match status" value="1"/>
</dbReference>
<evidence type="ECO:0000256" key="4">
    <source>
        <dbReference type="ARBA" id="ARBA00023136"/>
    </source>
</evidence>
<evidence type="ECO:0000256" key="5">
    <source>
        <dbReference type="SAM" id="Phobius"/>
    </source>
</evidence>
<keyword evidence="7" id="KW-1185">Reference proteome</keyword>
<sequence>MPTSWIPSHHQWTKMPGEHPQGDKFQAALFMLFLGIWISDSILHYSTWLNHVIPLYLRLSIGLSCIILSYYILRRSEADLFFRPANYQLPVYHGIYRYCRHPMYLGDLIFHVGLGIMSISVVSWMIFGISIGLYSYLSQYEEQRLIQEFGDKYLLYQQIVPKWIPSFARIMNPNLFEHSLFKGIDKP</sequence>
<evidence type="ECO:0000256" key="2">
    <source>
        <dbReference type="ARBA" id="ARBA00022692"/>
    </source>
</evidence>
<dbReference type="EMBL" id="CP104013">
    <property type="protein sequence ID" value="UYP45808.1"/>
    <property type="molecule type" value="Genomic_DNA"/>
</dbReference>
<evidence type="ECO:0000313" key="6">
    <source>
        <dbReference type="EMBL" id="UYP45808.1"/>
    </source>
</evidence>
<protein>
    <recommendedName>
        <fullName evidence="8">Isoprenylcysteine carboxylmethyltransferase family protein</fullName>
    </recommendedName>
</protein>
<comment type="subcellular location">
    <subcellularLocation>
        <location evidence="1">Endomembrane system</location>
        <topology evidence="1">Multi-pass membrane protein</topology>
    </subcellularLocation>
</comment>
<dbReference type="Pfam" id="PF04191">
    <property type="entry name" value="PEMT"/>
    <property type="match status" value="1"/>
</dbReference>
<feature type="transmembrane region" description="Helical" evidence="5">
    <location>
        <begin position="25"/>
        <end position="43"/>
    </location>
</feature>
<feature type="transmembrane region" description="Helical" evidence="5">
    <location>
        <begin position="108"/>
        <end position="137"/>
    </location>
</feature>
<dbReference type="InterPro" id="IPR007318">
    <property type="entry name" value="Phopholipid_MeTrfase"/>
</dbReference>
<evidence type="ECO:0000256" key="1">
    <source>
        <dbReference type="ARBA" id="ARBA00004127"/>
    </source>
</evidence>
<keyword evidence="2 5" id="KW-0812">Transmembrane</keyword>
<accession>A0ABY6HQM9</accession>
<keyword evidence="4 5" id="KW-0472">Membrane</keyword>
<feature type="transmembrane region" description="Helical" evidence="5">
    <location>
        <begin position="55"/>
        <end position="73"/>
    </location>
</feature>
<dbReference type="Proteomes" id="UP001208689">
    <property type="component" value="Chromosome"/>
</dbReference>
<reference evidence="6" key="1">
    <citation type="submission" date="2022-09" db="EMBL/GenBank/DDBJ databases">
        <title>Actin cytoskeleton and complex cell architecture in an #Asgard archaeon.</title>
        <authorList>
            <person name="Ponce Toledo R.I."/>
            <person name="Schleper C."/>
            <person name="Rodrigues Oliveira T."/>
            <person name="Wollweber F."/>
            <person name="Xu J."/>
            <person name="Rittmann S."/>
            <person name="Klingl A."/>
            <person name="Pilhofer M."/>
        </authorList>
    </citation>
    <scope>NUCLEOTIDE SEQUENCE</scope>
    <source>
        <strain evidence="6">B-35</strain>
    </source>
</reference>
<name>A0ABY6HQM9_9ARCH</name>